<protein>
    <submittedName>
        <fullName evidence="1">Uncharacterized protein</fullName>
    </submittedName>
</protein>
<dbReference type="EMBL" id="JGDJ01000184">
    <property type="protein sequence ID" value="EXZ28887.1"/>
    <property type="molecule type" value="Genomic_DNA"/>
</dbReference>
<comment type="caution">
    <text evidence="1">The sequence shown here is derived from an EMBL/GenBank/DDBJ whole genome shotgun (WGS) entry which is preliminary data.</text>
</comment>
<dbReference type="Proteomes" id="UP000022082">
    <property type="component" value="Unassembled WGS sequence"/>
</dbReference>
<organism evidence="1 2">
    <name type="scientific">Bacteroides fragilis str. S36L11</name>
    <dbReference type="NCBI Taxonomy" id="1339327"/>
    <lineage>
        <taxon>Bacteria</taxon>
        <taxon>Pseudomonadati</taxon>
        <taxon>Bacteroidota</taxon>
        <taxon>Bacteroidia</taxon>
        <taxon>Bacteroidales</taxon>
        <taxon>Bacteroidaceae</taxon>
        <taxon>Bacteroides</taxon>
    </lineage>
</organism>
<sequence>MLPPLNAIQKVLSGSSNISFTKCNISARAVSMDEGKM</sequence>
<evidence type="ECO:0000313" key="1">
    <source>
        <dbReference type="EMBL" id="EXZ28887.1"/>
    </source>
</evidence>
<accession>A0A015YAA1</accession>
<proteinExistence type="predicted"/>
<gene>
    <name evidence="1" type="ORF">M136_1901</name>
</gene>
<reference evidence="1 2" key="1">
    <citation type="submission" date="2014-02" db="EMBL/GenBank/DDBJ databases">
        <authorList>
            <person name="Sears C."/>
            <person name="Carroll K."/>
            <person name="Sack B.R."/>
            <person name="Qadri F."/>
            <person name="Myers L.L."/>
            <person name="Chung G.-T."/>
            <person name="Escheverria P."/>
            <person name="Fraser C.M."/>
            <person name="Sadzewicz L."/>
            <person name="Shefchek K.A."/>
            <person name="Tallon L."/>
            <person name="Das S.P."/>
            <person name="Daugherty S."/>
            <person name="Mongodin E.F."/>
        </authorList>
    </citation>
    <scope>NUCLEOTIDE SEQUENCE [LARGE SCALE GENOMIC DNA]</scope>
    <source>
        <strain evidence="1 2">S36L11</strain>
    </source>
</reference>
<evidence type="ECO:0000313" key="2">
    <source>
        <dbReference type="Proteomes" id="UP000022082"/>
    </source>
</evidence>
<dbReference type="AlphaFoldDB" id="A0A015YAA1"/>
<name>A0A015YAA1_BACFG</name>